<dbReference type="EMBL" id="CP017717">
    <property type="protein sequence ID" value="AQZ66962.1"/>
    <property type="molecule type" value="Genomic_DNA"/>
</dbReference>
<keyword evidence="2" id="KW-1133">Transmembrane helix</keyword>
<evidence type="ECO:0000313" key="3">
    <source>
        <dbReference type="EMBL" id="AQZ66962.1"/>
    </source>
</evidence>
<evidence type="ECO:0000256" key="1">
    <source>
        <dbReference type="SAM" id="MobiDB-lite"/>
    </source>
</evidence>
<protein>
    <submittedName>
        <fullName evidence="3">Uncharacterized protein</fullName>
    </submittedName>
</protein>
<evidence type="ECO:0000313" key="4">
    <source>
        <dbReference type="Proteomes" id="UP000190797"/>
    </source>
</evidence>
<feature type="transmembrane region" description="Helical" evidence="2">
    <location>
        <begin position="278"/>
        <end position="297"/>
    </location>
</feature>
<keyword evidence="4" id="KW-1185">Reference proteome</keyword>
<organism evidence="3 4">
    <name type="scientific">[Actinomadura] parvosata subsp. kistnae</name>
    <dbReference type="NCBI Taxonomy" id="1909395"/>
    <lineage>
        <taxon>Bacteria</taxon>
        <taxon>Bacillati</taxon>
        <taxon>Actinomycetota</taxon>
        <taxon>Actinomycetes</taxon>
        <taxon>Streptosporangiales</taxon>
        <taxon>Streptosporangiaceae</taxon>
        <taxon>Nonomuraea</taxon>
    </lineage>
</organism>
<evidence type="ECO:0000256" key="2">
    <source>
        <dbReference type="SAM" id="Phobius"/>
    </source>
</evidence>
<keyword evidence="2" id="KW-0812">Transmembrane</keyword>
<dbReference type="Proteomes" id="UP000190797">
    <property type="component" value="Chromosome"/>
</dbReference>
<dbReference type="AlphaFoldDB" id="A0A1V0A9Z2"/>
<feature type="compositionally biased region" description="Low complexity" evidence="1">
    <location>
        <begin position="218"/>
        <end position="265"/>
    </location>
</feature>
<gene>
    <name evidence="3" type="ORF">BKM31_40865</name>
</gene>
<keyword evidence="2" id="KW-0472">Membrane</keyword>
<dbReference type="KEGG" id="noa:BKM31_40865"/>
<proteinExistence type="predicted"/>
<name>A0A1V0A9Z2_9ACTN</name>
<reference evidence="4" key="1">
    <citation type="journal article" date="2017" name="Med. Chem. Commun.">
        <title>Nonomuraea sp. ATCC 55076 harbours the largest actinomycete chromosome to date and the kistamicin biosynthetic gene cluster.</title>
        <authorList>
            <person name="Nazari B."/>
            <person name="Forneris C.C."/>
            <person name="Gibson M.I."/>
            <person name="Moon K."/>
            <person name="Schramma K.R."/>
            <person name="Seyedsayamdost M.R."/>
        </authorList>
    </citation>
    <scope>NUCLEOTIDE SEQUENCE [LARGE SCALE GENOMIC DNA]</scope>
    <source>
        <strain evidence="4">ATCC 55076</strain>
    </source>
</reference>
<feature type="region of interest" description="Disordered" evidence="1">
    <location>
        <begin position="218"/>
        <end position="274"/>
    </location>
</feature>
<accession>A0A1V0A9Z2</accession>
<sequence>MVNVTATTGGNLNLTPVTTPSTPLLSIKIGSATTNCTYVSAVPATGGITIPVQTGGGNGGGTDGDDVVLYDCDVTDPANTDTNYPADIYVKVALSTPTATVNTDATLTWTGTIQSTGDPLVIPSGFPTTGAKVFVTVKATGAGVPTAPSGEATLSNVTVGATLAALPNVTLKVKPTTTGTVSLTAGDLAFGTTGSLLLKCAAPTTGLKTYSFTVASATSTSTSSNSPSPTTTSPRPTTTRTSTVTITPSRSTTTRKSTTPKAGADTGAGGTMGPDGRLFILTGTALVGAAAVGGLVMRRRSIKG</sequence>